<feature type="transmembrane region" description="Helical" evidence="1">
    <location>
        <begin position="53"/>
        <end position="74"/>
    </location>
</feature>
<protein>
    <submittedName>
        <fullName evidence="2">Uncharacterized protein</fullName>
    </submittedName>
</protein>
<evidence type="ECO:0000313" key="3">
    <source>
        <dbReference type="Proteomes" id="UP000823736"/>
    </source>
</evidence>
<keyword evidence="1" id="KW-0812">Transmembrane</keyword>
<feature type="transmembrane region" description="Helical" evidence="1">
    <location>
        <begin position="12"/>
        <end position="33"/>
    </location>
</feature>
<comment type="caution">
    <text evidence="2">The sequence shown here is derived from an EMBL/GenBank/DDBJ whole genome shotgun (WGS) entry which is preliminary data.</text>
</comment>
<dbReference type="AlphaFoldDB" id="A0A8T4GX84"/>
<keyword evidence="3" id="KW-1185">Reference proteome</keyword>
<gene>
    <name evidence="2" type="ORF">J2753_001167</name>
</gene>
<evidence type="ECO:0000313" key="2">
    <source>
        <dbReference type="EMBL" id="MBP1986673.1"/>
    </source>
</evidence>
<proteinExistence type="predicted"/>
<keyword evidence="1" id="KW-0472">Membrane</keyword>
<dbReference type="RefSeq" id="WP_209490963.1">
    <property type="nucleotide sequence ID" value="NZ_JAGGLC010000002.1"/>
</dbReference>
<name>A0A8T4GX84_9EURY</name>
<evidence type="ECO:0000256" key="1">
    <source>
        <dbReference type="SAM" id="Phobius"/>
    </source>
</evidence>
<dbReference type="EMBL" id="JAGGLC010000002">
    <property type="protein sequence ID" value="MBP1986673.1"/>
    <property type="molecule type" value="Genomic_DNA"/>
</dbReference>
<reference evidence="2" key="1">
    <citation type="submission" date="2021-03" db="EMBL/GenBank/DDBJ databases">
        <title>Genomic Encyclopedia of Type Strains, Phase IV (KMG-IV): sequencing the most valuable type-strain genomes for metagenomic binning, comparative biology and taxonomic classification.</title>
        <authorList>
            <person name="Goeker M."/>
        </authorList>
    </citation>
    <scope>NUCLEOTIDE SEQUENCE</scope>
    <source>
        <strain evidence="2">DSM 26232</strain>
    </source>
</reference>
<accession>A0A8T4GX84</accession>
<sequence length="86" mass="9106">MPSTENRTVGLGAVGAISGLLTAGILLLVVAVTDLLRYLDDGDLSMVGTTDSLLQVVLLTYVGALLLVLAVLWLTGWIEFEKFGLE</sequence>
<organism evidence="2 3">
    <name type="scientific">Halolamina salifodinae</name>
    <dbReference type="NCBI Taxonomy" id="1202767"/>
    <lineage>
        <taxon>Archaea</taxon>
        <taxon>Methanobacteriati</taxon>
        <taxon>Methanobacteriota</taxon>
        <taxon>Stenosarchaea group</taxon>
        <taxon>Halobacteria</taxon>
        <taxon>Halobacteriales</taxon>
        <taxon>Haloferacaceae</taxon>
    </lineage>
</organism>
<keyword evidence="1" id="KW-1133">Transmembrane helix</keyword>
<dbReference type="Proteomes" id="UP000823736">
    <property type="component" value="Unassembled WGS sequence"/>
</dbReference>